<dbReference type="PANTHER" id="PTHR13578">
    <property type="entry name" value="ADDITIONAL SEX COMBS LIKE PROTEIN ASXL"/>
    <property type="match status" value="1"/>
</dbReference>
<proteinExistence type="predicted"/>
<feature type="compositionally biased region" description="Polar residues" evidence="1">
    <location>
        <begin position="14"/>
        <end position="23"/>
    </location>
</feature>
<dbReference type="GO" id="GO:0035517">
    <property type="term" value="C:PR-DUB complex"/>
    <property type="evidence" value="ECO:0007669"/>
    <property type="project" value="TreeGrafter"/>
</dbReference>
<evidence type="ECO:0000313" key="2">
    <source>
        <dbReference type="EMBL" id="KAB1262337.1"/>
    </source>
</evidence>
<evidence type="ECO:0000313" key="3">
    <source>
        <dbReference type="Proteomes" id="UP000299084"/>
    </source>
</evidence>
<evidence type="ECO:0000256" key="1">
    <source>
        <dbReference type="SAM" id="MobiDB-lite"/>
    </source>
</evidence>
<name>A0A5N4CU35_CAMDR</name>
<dbReference type="GO" id="GO:0003682">
    <property type="term" value="F:chromatin binding"/>
    <property type="evidence" value="ECO:0007669"/>
    <property type="project" value="TreeGrafter"/>
</dbReference>
<dbReference type="PANTHER" id="PTHR13578:SF19">
    <property type="entry name" value="POLYCOMB GROUP PROTEIN ASXL1"/>
    <property type="match status" value="1"/>
</dbReference>
<keyword evidence="3" id="KW-1185">Reference proteome</keyword>
<dbReference type="GO" id="GO:0042975">
    <property type="term" value="F:peroxisome proliferator activated receptor binding"/>
    <property type="evidence" value="ECO:0007669"/>
    <property type="project" value="TreeGrafter"/>
</dbReference>
<feature type="region of interest" description="Disordered" evidence="1">
    <location>
        <begin position="42"/>
        <end position="74"/>
    </location>
</feature>
<comment type="caution">
    <text evidence="2">The sequence shown here is derived from an EMBL/GenBank/DDBJ whole genome shotgun (WGS) entry which is preliminary data.</text>
</comment>
<gene>
    <name evidence="2" type="ORF">Cadr_000021281</name>
</gene>
<organism evidence="2 3">
    <name type="scientific">Camelus dromedarius</name>
    <name type="common">Dromedary</name>
    <name type="synonym">Arabian camel</name>
    <dbReference type="NCBI Taxonomy" id="9838"/>
    <lineage>
        <taxon>Eukaryota</taxon>
        <taxon>Metazoa</taxon>
        <taxon>Chordata</taxon>
        <taxon>Craniata</taxon>
        <taxon>Vertebrata</taxon>
        <taxon>Euteleostomi</taxon>
        <taxon>Mammalia</taxon>
        <taxon>Eutheria</taxon>
        <taxon>Laurasiatheria</taxon>
        <taxon>Artiodactyla</taxon>
        <taxon>Tylopoda</taxon>
        <taxon>Camelidae</taxon>
        <taxon>Camelus</taxon>
    </lineage>
</organism>
<feature type="region of interest" description="Disordered" evidence="1">
    <location>
        <begin position="1"/>
        <end position="23"/>
    </location>
</feature>
<dbReference type="InterPro" id="IPR024811">
    <property type="entry name" value="ASX/ASX-like"/>
</dbReference>
<reference evidence="2 3" key="1">
    <citation type="journal article" date="2019" name="Mol. Ecol. Resour.">
        <title>Improving Illumina assemblies with Hi-C and long reads: an example with the North African dromedary.</title>
        <authorList>
            <person name="Elbers J.P."/>
            <person name="Rogers M.F."/>
            <person name="Perelman P.L."/>
            <person name="Proskuryakova A.A."/>
            <person name="Serdyukova N.A."/>
            <person name="Johnson W.E."/>
            <person name="Horin P."/>
            <person name="Corander J."/>
            <person name="Murphy D."/>
            <person name="Burger P.A."/>
        </authorList>
    </citation>
    <scope>NUCLEOTIDE SEQUENCE [LARGE SCALE GENOMIC DNA]</scope>
    <source>
        <strain evidence="2">Drom800</strain>
        <tissue evidence="2">Blood</tissue>
    </source>
</reference>
<accession>A0A5N4CU35</accession>
<protein>
    <submittedName>
        <fullName evidence="2">Putative Polycomb group protein ASXL1</fullName>
    </submittedName>
</protein>
<dbReference type="GO" id="GO:0009887">
    <property type="term" value="P:animal organ morphogenesis"/>
    <property type="evidence" value="ECO:0007669"/>
    <property type="project" value="TreeGrafter"/>
</dbReference>
<dbReference type="AlphaFoldDB" id="A0A5N4CU35"/>
<dbReference type="EMBL" id="JWIN03000019">
    <property type="protein sequence ID" value="KAB1262337.1"/>
    <property type="molecule type" value="Genomic_DNA"/>
</dbReference>
<dbReference type="GO" id="GO:0045944">
    <property type="term" value="P:positive regulation of transcription by RNA polymerase II"/>
    <property type="evidence" value="ECO:0007669"/>
    <property type="project" value="TreeGrafter"/>
</dbReference>
<dbReference type="Proteomes" id="UP000299084">
    <property type="component" value="Unassembled WGS sequence"/>
</dbReference>
<sequence length="191" mass="20567">MRLTAEDGLDPSGQLWTVPSQGCVDSTGSDCKQLEVEKLRINGDSEALSPHGESTDTASDFEGHLSEDSSEADLGEATVKKRSLVVERDEKQDWRCSASLSKVNGDLSLVTRTDGMVVPQSWVSRVCAVPQKIPDSLLLASTEYQPRPLSLGRPGSSVEATNPLVMQLLQGSLPLEKVGSRALGRMECQVL</sequence>